<organism evidence="2 3">
    <name type="scientific">Spirosoma aureum</name>
    <dbReference type="NCBI Taxonomy" id="2692134"/>
    <lineage>
        <taxon>Bacteria</taxon>
        <taxon>Pseudomonadati</taxon>
        <taxon>Bacteroidota</taxon>
        <taxon>Cytophagia</taxon>
        <taxon>Cytophagales</taxon>
        <taxon>Cytophagaceae</taxon>
        <taxon>Spirosoma</taxon>
    </lineage>
</organism>
<sequence>MKTLLIVGTLLVGMSGQAMSMGHPHNIFAARKQMRAKASALVHKPKVSSTTSCWQPLANINKAELSKRLLTALASVRPSRSY</sequence>
<evidence type="ECO:0000313" key="3">
    <source>
        <dbReference type="Proteomes" id="UP000501802"/>
    </source>
</evidence>
<name>A0A6G9AHC4_9BACT</name>
<dbReference type="EMBL" id="CP050063">
    <property type="protein sequence ID" value="QIP11685.1"/>
    <property type="molecule type" value="Genomic_DNA"/>
</dbReference>
<dbReference type="RefSeq" id="WP_167205106.1">
    <property type="nucleotide sequence ID" value="NZ_CP050063.1"/>
</dbReference>
<reference evidence="2 3" key="1">
    <citation type="submission" date="2020-03" db="EMBL/GenBank/DDBJ databases">
        <authorList>
            <person name="Kim M.K."/>
        </authorList>
    </citation>
    <scope>NUCLEOTIDE SEQUENCE [LARGE SCALE GENOMIC DNA]</scope>
    <source>
        <strain evidence="2 3">BT328</strain>
    </source>
</reference>
<protein>
    <submittedName>
        <fullName evidence="2">Uncharacterized protein</fullName>
    </submittedName>
</protein>
<accession>A0A6G9AHC4</accession>
<dbReference type="KEGG" id="spib:G8759_03075"/>
<proteinExistence type="predicted"/>
<gene>
    <name evidence="2" type="ORF">G8759_03075</name>
</gene>
<keyword evidence="1" id="KW-0732">Signal</keyword>
<feature type="signal peptide" evidence="1">
    <location>
        <begin position="1"/>
        <end position="20"/>
    </location>
</feature>
<dbReference type="Proteomes" id="UP000501802">
    <property type="component" value="Chromosome"/>
</dbReference>
<keyword evidence="3" id="KW-1185">Reference proteome</keyword>
<evidence type="ECO:0000256" key="1">
    <source>
        <dbReference type="SAM" id="SignalP"/>
    </source>
</evidence>
<dbReference type="AlphaFoldDB" id="A0A6G9AHC4"/>
<evidence type="ECO:0000313" key="2">
    <source>
        <dbReference type="EMBL" id="QIP11685.1"/>
    </source>
</evidence>
<feature type="chain" id="PRO_5026167764" evidence="1">
    <location>
        <begin position="21"/>
        <end position="82"/>
    </location>
</feature>